<evidence type="ECO:0000259" key="1">
    <source>
        <dbReference type="SMART" id="SM01321"/>
    </source>
</evidence>
<sequence length="228" mass="26747">MYSKKIKIISIFQNIFFISLNDILLYAMQNKFQNKYRIPAARLQIWDYSNNGAYFITICTQNRHHFFGQIQNQKMQLSEIGKLAEKFWCEIPNHFPMVQLGNFVVMPNHVHGVLIIDNSQTSVETRLIASDNHNVNNNIVETRLIASLQGGTGGFSGDKNPMLCNSISKIIRWYKGRCSFECRQINPNFAWQSRFHDHIIRNSKSFDTIQNYIEQNPLKWKEDTFYKI</sequence>
<dbReference type="GO" id="GO:0004803">
    <property type="term" value="F:transposase activity"/>
    <property type="evidence" value="ECO:0007669"/>
    <property type="project" value="InterPro"/>
</dbReference>
<evidence type="ECO:0000313" key="2">
    <source>
        <dbReference type="EMBL" id="SHO73577.1"/>
    </source>
</evidence>
<keyword evidence="3" id="KW-1185">Reference proteome</keyword>
<dbReference type="SMART" id="SM01321">
    <property type="entry name" value="Y1_Tnp"/>
    <property type="match status" value="1"/>
</dbReference>
<name>A0A1M7ZY62_9FLAO</name>
<evidence type="ECO:0000313" key="3">
    <source>
        <dbReference type="Proteomes" id="UP000184611"/>
    </source>
</evidence>
<dbReference type="Gene3D" id="3.30.70.1290">
    <property type="entry name" value="Transposase IS200-like"/>
    <property type="match status" value="1"/>
</dbReference>
<dbReference type="SUPFAM" id="SSF143422">
    <property type="entry name" value="Transposase IS200-like"/>
    <property type="match status" value="1"/>
</dbReference>
<gene>
    <name evidence="2" type="ORF">SAMN05443547_1939</name>
</gene>
<feature type="domain" description="Transposase IS200-like" evidence="1">
    <location>
        <begin position="49"/>
        <end position="216"/>
    </location>
</feature>
<accession>A0A1M7ZY62</accession>
<dbReference type="AlphaFoldDB" id="A0A1M7ZY62"/>
<protein>
    <submittedName>
        <fullName evidence="2">REP element-mobilizing transposase RayT</fullName>
    </submittedName>
</protein>
<dbReference type="InterPro" id="IPR052715">
    <property type="entry name" value="RAYT_transposase"/>
</dbReference>
<dbReference type="STRING" id="416016.SAMN05443547_1939"/>
<dbReference type="GO" id="GO:0043565">
    <property type="term" value="F:sequence-specific DNA binding"/>
    <property type="evidence" value="ECO:0007669"/>
    <property type="project" value="TreeGrafter"/>
</dbReference>
<dbReference type="InterPro" id="IPR002686">
    <property type="entry name" value="Transposase_17"/>
</dbReference>
<dbReference type="InterPro" id="IPR036515">
    <property type="entry name" value="Transposase_17_sf"/>
</dbReference>
<dbReference type="PANTHER" id="PTHR36966:SF1">
    <property type="entry name" value="REP-ASSOCIATED TYROSINE TRANSPOSASE"/>
    <property type="match status" value="1"/>
</dbReference>
<dbReference type="EMBL" id="FRYK01000003">
    <property type="protein sequence ID" value="SHO73577.1"/>
    <property type="molecule type" value="Genomic_DNA"/>
</dbReference>
<dbReference type="Proteomes" id="UP000184611">
    <property type="component" value="Unassembled WGS sequence"/>
</dbReference>
<organism evidence="2 3">
    <name type="scientific">Flavobacterium cucumis</name>
    <dbReference type="NCBI Taxonomy" id="416016"/>
    <lineage>
        <taxon>Bacteria</taxon>
        <taxon>Pseudomonadati</taxon>
        <taxon>Bacteroidota</taxon>
        <taxon>Flavobacteriia</taxon>
        <taxon>Flavobacteriales</taxon>
        <taxon>Flavobacteriaceae</taxon>
        <taxon>Flavobacterium</taxon>
    </lineage>
</organism>
<dbReference type="GO" id="GO:0006313">
    <property type="term" value="P:DNA transposition"/>
    <property type="evidence" value="ECO:0007669"/>
    <property type="project" value="InterPro"/>
</dbReference>
<reference evidence="3" key="1">
    <citation type="submission" date="2016-12" db="EMBL/GenBank/DDBJ databases">
        <authorList>
            <person name="Varghese N."/>
            <person name="Submissions S."/>
        </authorList>
    </citation>
    <scope>NUCLEOTIDE SEQUENCE [LARGE SCALE GENOMIC DNA]</scope>
    <source>
        <strain evidence="3">DSM 18830</strain>
    </source>
</reference>
<proteinExistence type="predicted"/>
<dbReference type="PANTHER" id="PTHR36966">
    <property type="entry name" value="REP-ASSOCIATED TYROSINE TRANSPOSASE"/>
    <property type="match status" value="1"/>
</dbReference>